<evidence type="ECO:0000256" key="2">
    <source>
        <dbReference type="ARBA" id="ARBA00022692"/>
    </source>
</evidence>
<dbReference type="Gene3D" id="1.20.1740.10">
    <property type="entry name" value="Amino acid/polyamine transporter I"/>
    <property type="match status" value="1"/>
</dbReference>
<evidence type="ECO:0000256" key="4">
    <source>
        <dbReference type="ARBA" id="ARBA00023136"/>
    </source>
</evidence>
<dbReference type="InterPro" id="IPR050598">
    <property type="entry name" value="AminoAcid_Transporter"/>
</dbReference>
<dbReference type="GO" id="GO:0016020">
    <property type="term" value="C:membrane"/>
    <property type="evidence" value="ECO:0007669"/>
    <property type="project" value="UniProtKB-SubCell"/>
</dbReference>
<feature type="transmembrane region" description="Helical" evidence="5">
    <location>
        <begin position="79"/>
        <end position="101"/>
    </location>
</feature>
<organism evidence="6 7">
    <name type="scientific">Cercopithifilaria johnstoni</name>
    <dbReference type="NCBI Taxonomy" id="2874296"/>
    <lineage>
        <taxon>Eukaryota</taxon>
        <taxon>Metazoa</taxon>
        <taxon>Ecdysozoa</taxon>
        <taxon>Nematoda</taxon>
        <taxon>Chromadorea</taxon>
        <taxon>Rhabditida</taxon>
        <taxon>Spirurina</taxon>
        <taxon>Spiruromorpha</taxon>
        <taxon>Filarioidea</taxon>
        <taxon>Onchocercidae</taxon>
        <taxon>Cercopithifilaria</taxon>
    </lineage>
</organism>
<feature type="transmembrane region" description="Helical" evidence="5">
    <location>
        <begin position="34"/>
        <end position="58"/>
    </location>
</feature>
<evidence type="ECO:0000256" key="3">
    <source>
        <dbReference type="ARBA" id="ARBA00022989"/>
    </source>
</evidence>
<sequence>MLVNISYFAVLSVPEILDSQAVAMTFAEIAMGRFASIMPLFVAISCAGGLNSTIFSSSRMFFVGARDGKLPELLSMISINYLTPLPSLLILGILSLLMLVTSNIYLLINYLTFTEAFVISISVAGLIKLRFTQPNLPRPIKQNILLPATFLIICIALLMLPFFIQSNELIIGVLIILTGIPFYFVFVFWKNKPACLYKPWISMTHAIQKLLYCVPEEKHTN</sequence>
<protein>
    <submittedName>
        <fullName evidence="6">Uncharacterized protein</fullName>
    </submittedName>
</protein>
<dbReference type="GO" id="GO:0015179">
    <property type="term" value="F:L-amino acid transmembrane transporter activity"/>
    <property type="evidence" value="ECO:0007669"/>
    <property type="project" value="TreeGrafter"/>
</dbReference>
<accession>A0A8J2MHG0</accession>
<feature type="transmembrane region" description="Helical" evidence="5">
    <location>
        <begin position="170"/>
        <end position="189"/>
    </location>
</feature>
<dbReference type="OrthoDB" id="3257095at2759"/>
<evidence type="ECO:0000256" key="1">
    <source>
        <dbReference type="ARBA" id="ARBA00004141"/>
    </source>
</evidence>
<dbReference type="PANTHER" id="PTHR11785:SF528">
    <property type="entry name" value="AMINO ACID TRANSPORTER PROTEIN JHI-21"/>
    <property type="match status" value="1"/>
</dbReference>
<dbReference type="EMBL" id="CAKAEH010000111">
    <property type="protein sequence ID" value="CAG9529889.1"/>
    <property type="molecule type" value="Genomic_DNA"/>
</dbReference>
<dbReference type="Pfam" id="PF13520">
    <property type="entry name" value="AA_permease_2"/>
    <property type="match status" value="1"/>
</dbReference>
<feature type="transmembrane region" description="Helical" evidence="5">
    <location>
        <begin position="107"/>
        <end position="131"/>
    </location>
</feature>
<keyword evidence="2 5" id="KW-0812">Transmembrane</keyword>
<dbReference type="InterPro" id="IPR002293">
    <property type="entry name" value="AA/rel_permease1"/>
</dbReference>
<dbReference type="Proteomes" id="UP000746747">
    <property type="component" value="Unassembled WGS sequence"/>
</dbReference>
<evidence type="ECO:0000256" key="5">
    <source>
        <dbReference type="SAM" id="Phobius"/>
    </source>
</evidence>
<keyword evidence="7" id="KW-1185">Reference proteome</keyword>
<proteinExistence type="predicted"/>
<gene>
    <name evidence="6" type="ORF">CJOHNSTONI_LOCUS430</name>
</gene>
<reference evidence="6" key="1">
    <citation type="submission" date="2021-09" db="EMBL/GenBank/DDBJ databases">
        <authorList>
            <consortium name="Pathogen Informatics"/>
        </authorList>
    </citation>
    <scope>NUCLEOTIDE SEQUENCE</scope>
</reference>
<keyword evidence="3 5" id="KW-1133">Transmembrane helix</keyword>
<comment type="subcellular location">
    <subcellularLocation>
        <location evidence="1">Membrane</location>
        <topology evidence="1">Multi-pass membrane protein</topology>
    </subcellularLocation>
</comment>
<comment type="caution">
    <text evidence="6">The sequence shown here is derived from an EMBL/GenBank/DDBJ whole genome shotgun (WGS) entry which is preliminary data.</text>
</comment>
<evidence type="ECO:0000313" key="7">
    <source>
        <dbReference type="Proteomes" id="UP000746747"/>
    </source>
</evidence>
<evidence type="ECO:0000313" key="6">
    <source>
        <dbReference type="EMBL" id="CAG9529889.1"/>
    </source>
</evidence>
<feature type="transmembrane region" description="Helical" evidence="5">
    <location>
        <begin position="143"/>
        <end position="164"/>
    </location>
</feature>
<dbReference type="AlphaFoldDB" id="A0A8J2MHG0"/>
<keyword evidence="4 5" id="KW-0472">Membrane</keyword>
<dbReference type="PANTHER" id="PTHR11785">
    <property type="entry name" value="AMINO ACID TRANSPORTER"/>
    <property type="match status" value="1"/>
</dbReference>
<name>A0A8J2MHG0_9BILA</name>